<dbReference type="PANTHER" id="PTHR48475">
    <property type="entry name" value="RIBONUCLEASE H"/>
    <property type="match status" value="1"/>
</dbReference>
<reference evidence="1" key="1">
    <citation type="submission" date="2018-05" db="EMBL/GenBank/DDBJ databases">
        <title>Draft genome of Mucuna pruriens seed.</title>
        <authorList>
            <person name="Nnadi N.E."/>
            <person name="Vos R."/>
            <person name="Hasami M.H."/>
            <person name="Devisetty U.K."/>
            <person name="Aguiy J.C."/>
        </authorList>
    </citation>
    <scope>NUCLEOTIDE SEQUENCE [LARGE SCALE GENOMIC DNA]</scope>
    <source>
        <strain evidence="1">JCA_2017</strain>
    </source>
</reference>
<dbReference type="Proteomes" id="UP000257109">
    <property type="component" value="Unassembled WGS sequence"/>
</dbReference>
<dbReference type="Gene3D" id="1.10.340.70">
    <property type="match status" value="1"/>
</dbReference>
<accession>A0A371FVN7</accession>
<comment type="caution">
    <text evidence="1">The sequence shown here is derived from an EMBL/GenBank/DDBJ whole genome shotgun (WGS) entry which is preliminary data.</text>
</comment>
<evidence type="ECO:0000313" key="1">
    <source>
        <dbReference type="EMBL" id="RDX82378.1"/>
    </source>
</evidence>
<dbReference type="PANTHER" id="PTHR48475:SF1">
    <property type="entry name" value="RNASE H TYPE-1 DOMAIN-CONTAINING PROTEIN"/>
    <property type="match status" value="1"/>
</dbReference>
<dbReference type="AlphaFoldDB" id="A0A371FVN7"/>
<proteinExistence type="predicted"/>
<organism evidence="1 2">
    <name type="scientific">Mucuna pruriens</name>
    <name type="common">Velvet bean</name>
    <name type="synonym">Dolichos pruriens</name>
    <dbReference type="NCBI Taxonomy" id="157652"/>
    <lineage>
        <taxon>Eukaryota</taxon>
        <taxon>Viridiplantae</taxon>
        <taxon>Streptophyta</taxon>
        <taxon>Embryophyta</taxon>
        <taxon>Tracheophyta</taxon>
        <taxon>Spermatophyta</taxon>
        <taxon>Magnoliopsida</taxon>
        <taxon>eudicotyledons</taxon>
        <taxon>Gunneridae</taxon>
        <taxon>Pentapetalae</taxon>
        <taxon>rosids</taxon>
        <taxon>fabids</taxon>
        <taxon>Fabales</taxon>
        <taxon>Fabaceae</taxon>
        <taxon>Papilionoideae</taxon>
        <taxon>50 kb inversion clade</taxon>
        <taxon>NPAAA clade</taxon>
        <taxon>indigoferoid/millettioid clade</taxon>
        <taxon>Phaseoleae</taxon>
        <taxon>Mucuna</taxon>
    </lineage>
</organism>
<sequence>MTLLRCVNEQEAKEVMEEVHEGTFGTHANGHSLAGKIMRAGMESDCFQHVKKCVKYQTYTNHVHVAPTALQNLTTPWLFSM</sequence>
<dbReference type="EMBL" id="QJKJ01007651">
    <property type="protein sequence ID" value="RDX82378.1"/>
    <property type="molecule type" value="Genomic_DNA"/>
</dbReference>
<evidence type="ECO:0008006" key="3">
    <source>
        <dbReference type="Google" id="ProtNLM"/>
    </source>
</evidence>
<keyword evidence="2" id="KW-1185">Reference proteome</keyword>
<protein>
    <recommendedName>
        <fullName evidence="3">Integrase zinc-binding domain-containing protein</fullName>
    </recommendedName>
</protein>
<dbReference type="OrthoDB" id="2016337at2759"/>
<name>A0A371FVN7_MUCPR</name>
<evidence type="ECO:0000313" key="2">
    <source>
        <dbReference type="Proteomes" id="UP000257109"/>
    </source>
</evidence>
<feature type="non-terminal residue" evidence="1">
    <location>
        <position position="1"/>
    </location>
</feature>
<gene>
    <name evidence="1" type="ORF">CR513_36854</name>
</gene>